<keyword evidence="1" id="KW-0880">Kelch repeat</keyword>
<dbReference type="Pfam" id="PF01344">
    <property type="entry name" value="Kelch_1"/>
    <property type="match status" value="1"/>
</dbReference>
<gene>
    <name evidence="7" type="ORF">CVIRNUC_000940</name>
</gene>
<evidence type="ECO:0000256" key="4">
    <source>
        <dbReference type="SAM" id="Coils"/>
    </source>
</evidence>
<dbReference type="SUPFAM" id="SSF117281">
    <property type="entry name" value="Kelch motif"/>
    <property type="match status" value="2"/>
</dbReference>
<keyword evidence="2" id="KW-0677">Repeat</keyword>
<dbReference type="AlphaFoldDB" id="A0AAV1HS92"/>
<organism evidence="7 8">
    <name type="scientific">Coccomyxa viridis</name>
    <dbReference type="NCBI Taxonomy" id="1274662"/>
    <lineage>
        <taxon>Eukaryota</taxon>
        <taxon>Viridiplantae</taxon>
        <taxon>Chlorophyta</taxon>
        <taxon>core chlorophytes</taxon>
        <taxon>Trebouxiophyceae</taxon>
        <taxon>Trebouxiophyceae incertae sedis</taxon>
        <taxon>Coccomyxaceae</taxon>
        <taxon>Coccomyxa</taxon>
    </lineage>
</organism>
<dbReference type="GO" id="GO:0008270">
    <property type="term" value="F:zinc ion binding"/>
    <property type="evidence" value="ECO:0007669"/>
    <property type="project" value="UniProtKB-KW"/>
</dbReference>
<accession>A0AAV1HS92</accession>
<dbReference type="SMART" id="SM00184">
    <property type="entry name" value="RING"/>
    <property type="match status" value="1"/>
</dbReference>
<evidence type="ECO:0000313" key="7">
    <source>
        <dbReference type="EMBL" id="CAK0737604.1"/>
    </source>
</evidence>
<dbReference type="PROSITE" id="PS50089">
    <property type="entry name" value="ZF_RING_2"/>
    <property type="match status" value="1"/>
</dbReference>
<feature type="region of interest" description="Disordered" evidence="5">
    <location>
        <begin position="429"/>
        <end position="453"/>
    </location>
</feature>
<protein>
    <recommendedName>
        <fullName evidence="6">RING-type domain-containing protein</fullName>
    </recommendedName>
</protein>
<dbReference type="InterPro" id="IPR013083">
    <property type="entry name" value="Znf_RING/FYVE/PHD"/>
</dbReference>
<keyword evidence="4" id="KW-0175">Coiled coil</keyword>
<evidence type="ECO:0000256" key="1">
    <source>
        <dbReference type="ARBA" id="ARBA00022441"/>
    </source>
</evidence>
<keyword evidence="3" id="KW-0863">Zinc-finger</keyword>
<dbReference type="Gene3D" id="3.30.40.10">
    <property type="entry name" value="Zinc/RING finger domain, C3HC4 (zinc finger)"/>
    <property type="match status" value="1"/>
</dbReference>
<dbReference type="PANTHER" id="PTHR46093">
    <property type="entry name" value="ACYL-COA-BINDING DOMAIN-CONTAINING PROTEIN 5"/>
    <property type="match status" value="1"/>
</dbReference>
<feature type="coiled-coil region" evidence="4">
    <location>
        <begin position="487"/>
        <end position="595"/>
    </location>
</feature>
<dbReference type="Pfam" id="PF13920">
    <property type="entry name" value="zf-C3HC4_3"/>
    <property type="match status" value="1"/>
</dbReference>
<dbReference type="Proteomes" id="UP001314263">
    <property type="component" value="Unassembled WGS sequence"/>
</dbReference>
<name>A0AAV1HS92_9CHLO</name>
<dbReference type="SUPFAM" id="SSF57850">
    <property type="entry name" value="RING/U-box"/>
    <property type="match status" value="1"/>
</dbReference>
<evidence type="ECO:0000256" key="3">
    <source>
        <dbReference type="PROSITE-ProRule" id="PRU00175"/>
    </source>
</evidence>
<dbReference type="InterPro" id="IPR015915">
    <property type="entry name" value="Kelch-typ_b-propeller"/>
</dbReference>
<dbReference type="InterPro" id="IPR006652">
    <property type="entry name" value="Kelch_1"/>
</dbReference>
<dbReference type="Gene3D" id="2.120.10.80">
    <property type="entry name" value="Kelch-type beta propeller"/>
    <property type="match status" value="2"/>
</dbReference>
<evidence type="ECO:0000313" key="8">
    <source>
        <dbReference type="Proteomes" id="UP001314263"/>
    </source>
</evidence>
<dbReference type="Pfam" id="PF24681">
    <property type="entry name" value="Kelch_KLHDC2_KLHL20_DRC7"/>
    <property type="match status" value="1"/>
</dbReference>
<dbReference type="PANTHER" id="PTHR46093:SF18">
    <property type="entry name" value="FIBRONECTIN TYPE-III DOMAIN-CONTAINING PROTEIN"/>
    <property type="match status" value="1"/>
</dbReference>
<comment type="caution">
    <text evidence="7">The sequence shown here is derived from an EMBL/GenBank/DDBJ whole genome shotgun (WGS) entry which is preliminary data.</text>
</comment>
<evidence type="ECO:0000256" key="2">
    <source>
        <dbReference type="ARBA" id="ARBA00022737"/>
    </source>
</evidence>
<proteinExistence type="predicted"/>
<dbReference type="InterPro" id="IPR001841">
    <property type="entry name" value="Znf_RING"/>
</dbReference>
<dbReference type="EMBL" id="CAUYUE010000001">
    <property type="protein sequence ID" value="CAK0737604.1"/>
    <property type="molecule type" value="Genomic_DNA"/>
</dbReference>
<keyword evidence="8" id="KW-1185">Reference proteome</keyword>
<dbReference type="CDD" id="cd16520">
    <property type="entry name" value="RING-HC_MIBs-like"/>
    <property type="match status" value="1"/>
</dbReference>
<evidence type="ECO:0000259" key="6">
    <source>
        <dbReference type="PROSITE" id="PS50089"/>
    </source>
</evidence>
<keyword evidence="3" id="KW-0862">Zinc</keyword>
<sequence length="776" mass="84086">MKEGVFDSFSESNSREGSLRAGNALGKPPPATARLLACREEAALLGSTQLSGSQELGHARSRSVGSAASLHARLQGSDPDSLPLHWRQAVEDSDVPGCALFDHPCPVGPPPGARWGHASAAVGDRLYMFGGDGATMYSNGFVYDSVQNRWCAIPMPASRSEEALPPMSGHAACAVGAKIYLFGGRQGSQVRKYLRRLYIYDTELKTWKCPKKAASDPPGLLHATMTEVGRHGIFLFGGQSKRVTNAVHKCDPSTVTWSIVDTAGDAPCARMGHTAVWDFADSLVVFGGLSESAVLSDVYVLSLSSGFWTRKQCMGQAPSMRYGHSAVMIACNLMLVFGGCNGQGAYYNDCHILNTSSFCWHRLPGSGASPAGRHRHACGFAGGRVVVHGGSHGSHVYDNLFSISFGFGRDFNRIASTLATQQSARHAWPLPSQQVSHSSGSHSSGATSSAGVTTSALADPEAVRLQLANLLQRRSANDMQAFAARRADIAESLLQRERQQAHELQAQVAELQLLLEEQKREGEAARDELRQERNSMRRTQQNHMQHMEVAAADMRTLQARCAELEEQQGRLESQIRVAEQRCAATQNSADNLQQVNVQLRQHMDASHAITSQQAKQQSALRQRAADLENLLMVTQTRNADLAAELAKTPRRQQLAAKGDADADPERLACLQGNSAALAQCSLGQLYSLEGIISQSWQSLRDAIMAKVASDLRQREAALAERERAAEEATTCSLCMDRPKTVVFNCGHQICTECSAGHTECPFCREPITSSITLFQT</sequence>
<feature type="domain" description="RING-type" evidence="6">
    <location>
        <begin position="731"/>
        <end position="764"/>
    </location>
</feature>
<feature type="compositionally biased region" description="Low complexity" evidence="5">
    <location>
        <begin position="432"/>
        <end position="453"/>
    </location>
</feature>
<keyword evidence="3" id="KW-0479">Metal-binding</keyword>
<feature type="region of interest" description="Disordered" evidence="5">
    <location>
        <begin position="1"/>
        <end position="32"/>
    </location>
</feature>
<reference evidence="7 8" key="1">
    <citation type="submission" date="2023-10" db="EMBL/GenBank/DDBJ databases">
        <authorList>
            <person name="Maclean D."/>
            <person name="Macfadyen A."/>
        </authorList>
    </citation>
    <scope>NUCLEOTIDE SEQUENCE [LARGE SCALE GENOMIC DNA]</scope>
</reference>
<evidence type="ECO:0000256" key="5">
    <source>
        <dbReference type="SAM" id="MobiDB-lite"/>
    </source>
</evidence>